<reference evidence="1" key="1">
    <citation type="journal article" date="2021" name="Proc. Natl. Acad. Sci. U.S.A.">
        <title>A Catalog of Tens of Thousands of Viruses from Human Metagenomes Reveals Hidden Associations with Chronic Diseases.</title>
        <authorList>
            <person name="Tisza M.J."/>
            <person name="Buck C.B."/>
        </authorList>
    </citation>
    <scope>NUCLEOTIDE SEQUENCE</scope>
    <source>
        <strain evidence="1">CtVzN31</strain>
    </source>
</reference>
<evidence type="ECO:0000313" key="1">
    <source>
        <dbReference type="EMBL" id="DAD99052.1"/>
    </source>
</evidence>
<name>A0A8S5NXE8_9CAUD</name>
<dbReference type="EMBL" id="BK015273">
    <property type="protein sequence ID" value="DAD99052.1"/>
    <property type="molecule type" value="Genomic_DNA"/>
</dbReference>
<organism evidence="1">
    <name type="scientific">Siphoviridae sp. ctVzN31</name>
    <dbReference type="NCBI Taxonomy" id="2825534"/>
    <lineage>
        <taxon>Viruses</taxon>
        <taxon>Duplodnaviria</taxon>
        <taxon>Heunggongvirae</taxon>
        <taxon>Uroviricota</taxon>
        <taxon>Caudoviricetes</taxon>
    </lineage>
</organism>
<protein>
    <submittedName>
        <fullName evidence="1">Uncharacterized protein</fullName>
    </submittedName>
</protein>
<accession>A0A8S5NXE8</accession>
<proteinExistence type="predicted"/>
<sequence>MACYYTLRKQTNVYKYITEGQSMKDDREILKRELMKLLDEIPLERLKALYIKALVASSAK</sequence>